<name>A0A7I5E9B4_HAECO</name>
<feature type="region of interest" description="Disordered" evidence="1">
    <location>
        <begin position="78"/>
        <end position="97"/>
    </location>
</feature>
<accession>A0A7I5E9B4</accession>
<dbReference type="AlphaFoldDB" id="A0A7I5E9B4"/>
<protein>
    <submittedName>
        <fullName evidence="3">Uncharacterized protein</fullName>
    </submittedName>
</protein>
<evidence type="ECO:0000313" key="3">
    <source>
        <dbReference type="WBParaSite" id="HCON_00082360-00001"/>
    </source>
</evidence>
<reference evidence="3" key="1">
    <citation type="submission" date="2020-12" db="UniProtKB">
        <authorList>
            <consortium name="WormBaseParasite"/>
        </authorList>
    </citation>
    <scope>IDENTIFICATION</scope>
    <source>
        <strain evidence="3">MHco3</strain>
    </source>
</reference>
<dbReference type="WBParaSite" id="HCON_00082360-00001">
    <property type="protein sequence ID" value="HCON_00082360-00001"/>
    <property type="gene ID" value="HCON_00082360"/>
</dbReference>
<sequence length="97" mass="11018">MLLHAKGRFTIAPLIQRSTTSNPKWSHNNRTKEDTPNPHRAKCTSSNTAHNPSRMEEAMDGLFKVYNLQKQILHELQPQANALQDDPYAQAMQPGPR</sequence>
<dbReference type="Proteomes" id="UP000025227">
    <property type="component" value="Unplaced"/>
</dbReference>
<evidence type="ECO:0000256" key="1">
    <source>
        <dbReference type="SAM" id="MobiDB-lite"/>
    </source>
</evidence>
<feature type="region of interest" description="Disordered" evidence="1">
    <location>
        <begin position="13"/>
        <end position="53"/>
    </location>
</feature>
<feature type="compositionally biased region" description="Polar residues" evidence="1">
    <location>
        <begin position="16"/>
        <end position="28"/>
    </location>
</feature>
<organism evidence="2 3">
    <name type="scientific">Haemonchus contortus</name>
    <name type="common">Barber pole worm</name>
    <dbReference type="NCBI Taxonomy" id="6289"/>
    <lineage>
        <taxon>Eukaryota</taxon>
        <taxon>Metazoa</taxon>
        <taxon>Ecdysozoa</taxon>
        <taxon>Nematoda</taxon>
        <taxon>Chromadorea</taxon>
        <taxon>Rhabditida</taxon>
        <taxon>Rhabditina</taxon>
        <taxon>Rhabditomorpha</taxon>
        <taxon>Strongyloidea</taxon>
        <taxon>Trichostrongylidae</taxon>
        <taxon>Haemonchus</taxon>
    </lineage>
</organism>
<proteinExistence type="predicted"/>
<evidence type="ECO:0000313" key="2">
    <source>
        <dbReference type="Proteomes" id="UP000025227"/>
    </source>
</evidence>
<keyword evidence="2" id="KW-1185">Reference proteome</keyword>